<evidence type="ECO:0000313" key="3">
    <source>
        <dbReference type="Proteomes" id="UP000694844"/>
    </source>
</evidence>
<dbReference type="Gene3D" id="2.30.30.190">
    <property type="entry name" value="CAP Gly-rich-like domain"/>
    <property type="match status" value="1"/>
</dbReference>
<dbReference type="Pfam" id="PF01302">
    <property type="entry name" value="CAP_GLY"/>
    <property type="match status" value="1"/>
</dbReference>
<dbReference type="PANTHER" id="PTHR18916">
    <property type="entry name" value="DYNACTIN 1-RELATED MICROTUBULE-BINDING"/>
    <property type="match status" value="1"/>
</dbReference>
<reference evidence="4" key="1">
    <citation type="submission" date="2025-08" db="UniProtKB">
        <authorList>
            <consortium name="RefSeq"/>
        </authorList>
    </citation>
    <scope>IDENTIFICATION</scope>
    <source>
        <tissue evidence="4">Whole sample</tissue>
    </source>
</reference>
<dbReference type="InterPro" id="IPR000938">
    <property type="entry name" value="CAP-Gly_domain"/>
</dbReference>
<dbReference type="SMART" id="SM01052">
    <property type="entry name" value="CAP_GLY"/>
    <property type="match status" value="1"/>
</dbReference>
<sequence>MALVPRYRLSDVDPFMCTCGPCKKFWKDNFNDASDLLRESSISRAHNTAHLSGKNSFVKVGDRVEVHGKYPAANLCKIYAESEVCLKFPGTVKFVGVIDDNAIAPNLYVGVKLDDNVNSVHNGLYKGKRYFHCAPGHGAMVKYNEVKPIKTPSKTPPVKNNYMFPSWEEVKTRRKQRNEKLAEIYAKAGVSPSPSLFSENSTHRSKSEPVININDPNDIAIKDQEKRRRAELLKQKVREEDHEKNELRRLRQQFGGGQDADRMAQTLLKLQRAYQEGLQLTNRRGTYHEAHADDD</sequence>
<dbReference type="AlphaFoldDB" id="A0A8B8EIE7"/>
<dbReference type="PROSITE" id="PS50245">
    <property type="entry name" value="CAP_GLY_2"/>
    <property type="match status" value="1"/>
</dbReference>
<proteinExistence type="predicted"/>
<dbReference type="RefSeq" id="XP_022339489.1">
    <property type="nucleotide sequence ID" value="XM_022483781.1"/>
</dbReference>
<dbReference type="Proteomes" id="UP000694844">
    <property type="component" value="Chromosome 5"/>
</dbReference>
<organism evidence="3 4">
    <name type="scientific">Crassostrea virginica</name>
    <name type="common">Eastern oyster</name>
    <dbReference type="NCBI Taxonomy" id="6565"/>
    <lineage>
        <taxon>Eukaryota</taxon>
        <taxon>Metazoa</taxon>
        <taxon>Spiralia</taxon>
        <taxon>Lophotrochozoa</taxon>
        <taxon>Mollusca</taxon>
        <taxon>Bivalvia</taxon>
        <taxon>Autobranchia</taxon>
        <taxon>Pteriomorphia</taxon>
        <taxon>Ostreida</taxon>
        <taxon>Ostreoidea</taxon>
        <taxon>Ostreidae</taxon>
        <taxon>Crassostrea</taxon>
    </lineage>
</organism>
<accession>A0A8B8EIE7</accession>
<keyword evidence="3" id="KW-1185">Reference proteome</keyword>
<evidence type="ECO:0000313" key="4">
    <source>
        <dbReference type="RefSeq" id="XP_022339489.1"/>
    </source>
</evidence>
<dbReference type="OrthoDB" id="2130750at2759"/>
<feature type="region of interest" description="Disordered" evidence="1">
    <location>
        <begin position="192"/>
        <end position="214"/>
    </location>
</feature>
<name>A0A8B8EIE7_CRAVI</name>
<feature type="domain" description="CAP-Gly" evidence="2">
    <location>
        <begin position="99"/>
        <end position="142"/>
    </location>
</feature>
<feature type="compositionally biased region" description="Basic and acidic residues" evidence="1">
    <location>
        <begin position="235"/>
        <end position="249"/>
    </location>
</feature>
<evidence type="ECO:0000259" key="2">
    <source>
        <dbReference type="PROSITE" id="PS50245"/>
    </source>
</evidence>
<evidence type="ECO:0000256" key="1">
    <source>
        <dbReference type="SAM" id="MobiDB-lite"/>
    </source>
</evidence>
<dbReference type="KEGG" id="cvn:111134609"/>
<feature type="region of interest" description="Disordered" evidence="1">
    <location>
        <begin position="235"/>
        <end position="258"/>
    </location>
</feature>
<gene>
    <name evidence="4" type="primary">LOC111134609</name>
</gene>
<dbReference type="SUPFAM" id="SSF74924">
    <property type="entry name" value="Cap-Gly domain"/>
    <property type="match status" value="1"/>
</dbReference>
<protein>
    <submittedName>
        <fullName evidence="4">Dynactin subunit 1-like isoform X1</fullName>
    </submittedName>
</protein>
<dbReference type="GeneID" id="111134609"/>
<dbReference type="InterPro" id="IPR036859">
    <property type="entry name" value="CAP-Gly_dom_sf"/>
</dbReference>